<reference evidence="1" key="1">
    <citation type="submission" date="2020-01" db="EMBL/GenBank/DDBJ databases">
        <title>Insect and environment-associated Actinomycetes.</title>
        <authorList>
            <person name="Currrie C."/>
            <person name="Chevrette M."/>
            <person name="Carlson C."/>
            <person name="Stubbendieck R."/>
            <person name="Wendt-Pienkowski E."/>
        </authorList>
    </citation>
    <scope>NUCLEOTIDE SEQUENCE</scope>
    <source>
        <strain evidence="1">SID12501</strain>
    </source>
</reference>
<accession>A0A6B3C9M8</accession>
<gene>
    <name evidence="1" type="ORF">G3I71_49095</name>
</gene>
<dbReference type="GO" id="GO:0000287">
    <property type="term" value="F:magnesium ion binding"/>
    <property type="evidence" value="ECO:0007669"/>
    <property type="project" value="UniProtKB-ARBA"/>
</dbReference>
<dbReference type="Gene3D" id="3.40.50.970">
    <property type="match status" value="2"/>
</dbReference>
<dbReference type="AlphaFoldDB" id="A0A6B3C9M8"/>
<proteinExistence type="predicted"/>
<protein>
    <submittedName>
        <fullName evidence="1">Pyruvate dehydrogenase (Acetyl-transferring), homodimeric type</fullName>
    </submittedName>
</protein>
<dbReference type="SUPFAM" id="SSF52518">
    <property type="entry name" value="Thiamin diphosphate-binding fold (THDP-binding)"/>
    <property type="match status" value="1"/>
</dbReference>
<dbReference type="InterPro" id="IPR051157">
    <property type="entry name" value="PDH/Transketolase"/>
</dbReference>
<organism evidence="1">
    <name type="scientific">Streptomyces sp. SID12501</name>
    <dbReference type="NCBI Taxonomy" id="2706042"/>
    <lineage>
        <taxon>Bacteria</taxon>
        <taxon>Bacillati</taxon>
        <taxon>Actinomycetota</taxon>
        <taxon>Actinomycetes</taxon>
        <taxon>Kitasatosporales</taxon>
        <taxon>Streptomycetaceae</taxon>
        <taxon>Streptomyces</taxon>
    </lineage>
</organism>
<dbReference type="PANTHER" id="PTHR43825">
    <property type="entry name" value="PYRUVATE DEHYDROGENASE E1 COMPONENT"/>
    <property type="match status" value="1"/>
</dbReference>
<keyword evidence="1" id="KW-0670">Pyruvate</keyword>
<evidence type="ECO:0000313" key="1">
    <source>
        <dbReference type="EMBL" id="NEC93513.1"/>
    </source>
</evidence>
<dbReference type="InterPro" id="IPR029061">
    <property type="entry name" value="THDP-binding"/>
</dbReference>
<sequence>TVILAHTIKGYGLGSGFAGRNATHQMKKLKIDELKTLRDSLHIPITDEQLEADPYLPPYYNPGPKDEAIQYMLERRRQLGGFVPERRSTHTKLTLPGDKVYETLAKGPGTQEVATPMALVRLFKDLVKDKDFGHR</sequence>
<name>A0A6B3C9M8_9ACTN</name>
<dbReference type="EMBL" id="JAAGLU010000909">
    <property type="protein sequence ID" value="NEC93513.1"/>
    <property type="molecule type" value="Genomic_DNA"/>
</dbReference>
<dbReference type="PANTHER" id="PTHR43825:SF3">
    <property type="entry name" value="PYRUVATE DEHYDROGENASE E1 COMPONENT"/>
    <property type="match status" value="1"/>
</dbReference>
<feature type="non-terminal residue" evidence="1">
    <location>
        <position position="1"/>
    </location>
</feature>
<comment type="caution">
    <text evidence="1">The sequence shown here is derived from an EMBL/GenBank/DDBJ whole genome shotgun (WGS) entry which is preliminary data.</text>
</comment>
<feature type="non-terminal residue" evidence="1">
    <location>
        <position position="135"/>
    </location>
</feature>